<feature type="region of interest" description="Disordered" evidence="1">
    <location>
        <begin position="60"/>
        <end position="90"/>
    </location>
</feature>
<dbReference type="AlphaFoldDB" id="A0AAV2KXR4"/>
<dbReference type="Proteomes" id="UP001497482">
    <property type="component" value="Chromosome 2"/>
</dbReference>
<sequence length="90" mass="10107">MPQPRLELHCTDWHTDTMVRRDTGHTNHPQEGQQDTPQHYFDTQLSALGQVKTGAFHVPVNSPPSHHRVASKTLNLPPPPRTNRTPTGTT</sequence>
<protein>
    <submittedName>
        <fullName evidence="2">Uncharacterized protein</fullName>
    </submittedName>
</protein>
<name>A0AAV2KXR4_KNICA</name>
<dbReference type="EMBL" id="OZ035824">
    <property type="protein sequence ID" value="CAL1592134.1"/>
    <property type="molecule type" value="Genomic_DNA"/>
</dbReference>
<evidence type="ECO:0000256" key="1">
    <source>
        <dbReference type="SAM" id="MobiDB-lite"/>
    </source>
</evidence>
<organism evidence="2 3">
    <name type="scientific">Knipowitschia caucasica</name>
    <name type="common">Caucasian dwarf goby</name>
    <name type="synonym">Pomatoschistus caucasicus</name>
    <dbReference type="NCBI Taxonomy" id="637954"/>
    <lineage>
        <taxon>Eukaryota</taxon>
        <taxon>Metazoa</taxon>
        <taxon>Chordata</taxon>
        <taxon>Craniata</taxon>
        <taxon>Vertebrata</taxon>
        <taxon>Euteleostomi</taxon>
        <taxon>Actinopterygii</taxon>
        <taxon>Neopterygii</taxon>
        <taxon>Teleostei</taxon>
        <taxon>Neoteleostei</taxon>
        <taxon>Acanthomorphata</taxon>
        <taxon>Gobiaria</taxon>
        <taxon>Gobiiformes</taxon>
        <taxon>Gobioidei</taxon>
        <taxon>Gobiidae</taxon>
        <taxon>Gobiinae</taxon>
        <taxon>Knipowitschia</taxon>
    </lineage>
</organism>
<proteinExistence type="predicted"/>
<keyword evidence="3" id="KW-1185">Reference proteome</keyword>
<feature type="compositionally biased region" description="Basic and acidic residues" evidence="1">
    <location>
        <begin position="1"/>
        <end position="25"/>
    </location>
</feature>
<evidence type="ECO:0000313" key="3">
    <source>
        <dbReference type="Proteomes" id="UP001497482"/>
    </source>
</evidence>
<evidence type="ECO:0000313" key="2">
    <source>
        <dbReference type="EMBL" id="CAL1592134.1"/>
    </source>
</evidence>
<feature type="region of interest" description="Disordered" evidence="1">
    <location>
        <begin position="1"/>
        <end position="38"/>
    </location>
</feature>
<accession>A0AAV2KXR4</accession>
<reference evidence="2 3" key="1">
    <citation type="submission" date="2024-04" db="EMBL/GenBank/DDBJ databases">
        <authorList>
            <person name="Waldvogel A.-M."/>
            <person name="Schoenle A."/>
        </authorList>
    </citation>
    <scope>NUCLEOTIDE SEQUENCE [LARGE SCALE GENOMIC DNA]</scope>
</reference>
<feature type="compositionally biased region" description="Polar residues" evidence="1">
    <location>
        <begin position="26"/>
        <end position="38"/>
    </location>
</feature>
<gene>
    <name evidence="2" type="ORF">KC01_LOCUS21426</name>
</gene>